<sequence length="160" mass="18706">MALKKIGLGGGCHWCTEAVFQSLKGVFKVQQGYINASENLDFSEAILLEFDPSEISLLDLINVHLKTHESFSDHSMRVKYRSAIYVFSSYQKMEVQNILDKIQLAYEKRIITQVYQFHEFKESRAEIQNYYLQDPAKPFCRRYIAPKLKLLKKEFVSLLK</sequence>
<evidence type="ECO:0000256" key="1">
    <source>
        <dbReference type="ARBA" id="ARBA00012502"/>
    </source>
</evidence>
<protein>
    <recommendedName>
        <fullName evidence="1">peptide-methionine (S)-S-oxide reductase</fullName>
        <ecNumber evidence="1">1.8.4.11</ecNumber>
    </recommendedName>
</protein>
<organism evidence="6 7">
    <name type="scientific">Christiangramia antarctica</name>
    <dbReference type="NCBI Taxonomy" id="2058158"/>
    <lineage>
        <taxon>Bacteria</taxon>
        <taxon>Pseudomonadati</taxon>
        <taxon>Bacteroidota</taxon>
        <taxon>Flavobacteriia</taxon>
        <taxon>Flavobacteriales</taxon>
        <taxon>Flavobacteriaceae</taxon>
        <taxon>Christiangramia</taxon>
    </lineage>
</organism>
<evidence type="ECO:0000259" key="5">
    <source>
        <dbReference type="Pfam" id="PF01625"/>
    </source>
</evidence>
<comment type="caution">
    <text evidence="6">The sequence shown here is derived from an EMBL/GenBank/DDBJ whole genome shotgun (WGS) entry which is preliminary data.</text>
</comment>
<dbReference type="GO" id="GO:0008113">
    <property type="term" value="F:peptide-methionine (S)-S-oxide reductase activity"/>
    <property type="evidence" value="ECO:0007669"/>
    <property type="project" value="UniProtKB-EC"/>
</dbReference>
<evidence type="ECO:0000313" key="6">
    <source>
        <dbReference type="EMBL" id="MFD2831762.1"/>
    </source>
</evidence>
<comment type="catalytic activity">
    <reaction evidence="3">
        <text>L-methionyl-[protein] + [thioredoxin]-disulfide + H2O = L-methionyl-(S)-S-oxide-[protein] + [thioredoxin]-dithiol</text>
        <dbReference type="Rhea" id="RHEA:14217"/>
        <dbReference type="Rhea" id="RHEA-COMP:10698"/>
        <dbReference type="Rhea" id="RHEA-COMP:10700"/>
        <dbReference type="Rhea" id="RHEA-COMP:12313"/>
        <dbReference type="Rhea" id="RHEA-COMP:12315"/>
        <dbReference type="ChEBI" id="CHEBI:15377"/>
        <dbReference type="ChEBI" id="CHEBI:16044"/>
        <dbReference type="ChEBI" id="CHEBI:29950"/>
        <dbReference type="ChEBI" id="CHEBI:44120"/>
        <dbReference type="ChEBI" id="CHEBI:50058"/>
        <dbReference type="EC" id="1.8.4.11"/>
    </reaction>
</comment>
<evidence type="ECO:0000313" key="7">
    <source>
        <dbReference type="Proteomes" id="UP001597438"/>
    </source>
</evidence>
<dbReference type="Proteomes" id="UP001597438">
    <property type="component" value="Unassembled WGS sequence"/>
</dbReference>
<keyword evidence="2 6" id="KW-0560">Oxidoreductase</keyword>
<dbReference type="PANTHER" id="PTHR43774:SF1">
    <property type="entry name" value="PEPTIDE METHIONINE SULFOXIDE REDUCTASE MSRA 2"/>
    <property type="match status" value="1"/>
</dbReference>
<feature type="domain" description="Peptide methionine sulphoxide reductase MsrA" evidence="5">
    <location>
        <begin position="6"/>
        <end position="140"/>
    </location>
</feature>
<gene>
    <name evidence="6" type="ORF">ACFSYS_00590</name>
</gene>
<dbReference type="Gene3D" id="3.30.1060.10">
    <property type="entry name" value="Peptide methionine sulphoxide reductase MsrA"/>
    <property type="match status" value="1"/>
</dbReference>
<accession>A0ABW5WZ07</accession>
<evidence type="ECO:0000256" key="2">
    <source>
        <dbReference type="ARBA" id="ARBA00023002"/>
    </source>
</evidence>
<proteinExistence type="predicted"/>
<comment type="catalytic activity">
    <reaction evidence="4">
        <text>[thioredoxin]-disulfide + L-methionine + H2O = L-methionine (S)-S-oxide + [thioredoxin]-dithiol</text>
        <dbReference type="Rhea" id="RHEA:19993"/>
        <dbReference type="Rhea" id="RHEA-COMP:10698"/>
        <dbReference type="Rhea" id="RHEA-COMP:10700"/>
        <dbReference type="ChEBI" id="CHEBI:15377"/>
        <dbReference type="ChEBI" id="CHEBI:29950"/>
        <dbReference type="ChEBI" id="CHEBI:50058"/>
        <dbReference type="ChEBI" id="CHEBI:57844"/>
        <dbReference type="ChEBI" id="CHEBI:58772"/>
        <dbReference type="EC" id="1.8.4.11"/>
    </reaction>
</comment>
<dbReference type="EC" id="1.8.4.11" evidence="1"/>
<dbReference type="RefSeq" id="WP_251741587.1">
    <property type="nucleotide sequence ID" value="NZ_JBHUOJ010000001.1"/>
</dbReference>
<dbReference type="Pfam" id="PF01625">
    <property type="entry name" value="PMSR"/>
    <property type="match status" value="1"/>
</dbReference>
<evidence type="ECO:0000256" key="4">
    <source>
        <dbReference type="ARBA" id="ARBA00048782"/>
    </source>
</evidence>
<keyword evidence="7" id="KW-1185">Reference proteome</keyword>
<dbReference type="InterPro" id="IPR036509">
    <property type="entry name" value="Met_Sox_Rdtase_MsrA_sf"/>
</dbReference>
<evidence type="ECO:0000256" key="3">
    <source>
        <dbReference type="ARBA" id="ARBA00047806"/>
    </source>
</evidence>
<dbReference type="PANTHER" id="PTHR43774">
    <property type="entry name" value="PEPTIDE METHIONINE SULFOXIDE REDUCTASE"/>
    <property type="match status" value="1"/>
</dbReference>
<reference evidence="7" key="1">
    <citation type="journal article" date="2019" name="Int. J. Syst. Evol. Microbiol.">
        <title>The Global Catalogue of Microorganisms (GCM) 10K type strain sequencing project: providing services to taxonomists for standard genome sequencing and annotation.</title>
        <authorList>
            <consortium name="The Broad Institute Genomics Platform"/>
            <consortium name="The Broad Institute Genome Sequencing Center for Infectious Disease"/>
            <person name="Wu L."/>
            <person name="Ma J."/>
        </authorList>
    </citation>
    <scope>NUCLEOTIDE SEQUENCE [LARGE SCALE GENOMIC DNA]</scope>
    <source>
        <strain evidence="7">KCTC 52925</strain>
    </source>
</reference>
<dbReference type="EMBL" id="JBHUOJ010000001">
    <property type="protein sequence ID" value="MFD2831762.1"/>
    <property type="molecule type" value="Genomic_DNA"/>
</dbReference>
<dbReference type="InterPro" id="IPR002569">
    <property type="entry name" value="Met_Sox_Rdtase_MsrA_dom"/>
</dbReference>
<dbReference type="SUPFAM" id="SSF55068">
    <property type="entry name" value="Peptide methionine sulfoxide reductase"/>
    <property type="match status" value="1"/>
</dbReference>
<name>A0ABW5WZ07_9FLAO</name>